<dbReference type="EMBL" id="JACOGF010000012">
    <property type="protein sequence ID" value="MBC3919889.1"/>
    <property type="molecule type" value="Genomic_DNA"/>
</dbReference>
<dbReference type="SUPFAM" id="SSF48150">
    <property type="entry name" value="DNA-glycosylase"/>
    <property type="match status" value="1"/>
</dbReference>
<accession>A0ABR6ZW53</accession>
<dbReference type="Proteomes" id="UP000650424">
    <property type="component" value="Unassembled WGS sequence"/>
</dbReference>
<organism evidence="1 2">
    <name type="scientific">Undibacterium hunanense</name>
    <dbReference type="NCBI Taxonomy" id="2762292"/>
    <lineage>
        <taxon>Bacteria</taxon>
        <taxon>Pseudomonadati</taxon>
        <taxon>Pseudomonadota</taxon>
        <taxon>Betaproteobacteria</taxon>
        <taxon>Burkholderiales</taxon>
        <taxon>Oxalobacteraceae</taxon>
        <taxon>Undibacterium</taxon>
    </lineage>
</organism>
<dbReference type="InterPro" id="IPR011257">
    <property type="entry name" value="DNA_glycosylase"/>
</dbReference>
<comment type="caution">
    <text evidence="1">The sequence shown here is derived from an EMBL/GenBank/DDBJ whole genome shotgun (WGS) entry which is preliminary data.</text>
</comment>
<evidence type="ECO:0000313" key="2">
    <source>
        <dbReference type="Proteomes" id="UP000650424"/>
    </source>
</evidence>
<proteinExistence type="predicted"/>
<evidence type="ECO:0000313" key="1">
    <source>
        <dbReference type="EMBL" id="MBC3919889.1"/>
    </source>
</evidence>
<dbReference type="InterPro" id="IPR052891">
    <property type="entry name" value="DNA-3mA_glycosylase"/>
</dbReference>
<sequence>MTTRCSWANPSNPLYLHYHDHEWGVPCHDERRLFEMLNLEGAQAGLSWETILNKRENYRQAFDQWDAKKIAVYGPDKVAELLANPGIVRNRLKVAAAITNAQAYLRLCEEVGGLDAYLWGHIDGKPLLNNGERIITTALSDRISKDLAKRGFKFVGSTIIYAYMQGIGMVNDHAADCAWRQQAGTPKATRKTVGGSTK</sequence>
<name>A0ABR6ZW53_9BURK</name>
<dbReference type="RefSeq" id="WP_186949155.1">
    <property type="nucleotide sequence ID" value="NZ_JACOGF010000012.1"/>
</dbReference>
<dbReference type="Pfam" id="PF03352">
    <property type="entry name" value="Adenine_glyco"/>
    <property type="match status" value="1"/>
</dbReference>
<dbReference type="InterPro" id="IPR005019">
    <property type="entry name" value="Adenine_glyco"/>
</dbReference>
<reference evidence="1 2" key="1">
    <citation type="submission" date="2020-08" db="EMBL/GenBank/DDBJ databases">
        <title>Novel species isolated from subtropical streams in China.</title>
        <authorList>
            <person name="Lu H."/>
        </authorList>
    </citation>
    <scope>NUCLEOTIDE SEQUENCE [LARGE SCALE GENOMIC DNA]</scope>
    <source>
        <strain evidence="1 2">CY18W</strain>
    </source>
</reference>
<dbReference type="PANTHER" id="PTHR30037:SF4">
    <property type="entry name" value="DNA-3-METHYLADENINE GLYCOSYLASE I"/>
    <property type="match status" value="1"/>
</dbReference>
<gene>
    <name evidence="1" type="ORF">H8L32_20635</name>
</gene>
<protein>
    <submittedName>
        <fullName evidence="1">DNA-3-methyladenine glycosylase I</fullName>
    </submittedName>
</protein>
<keyword evidence="2" id="KW-1185">Reference proteome</keyword>
<dbReference type="Gene3D" id="1.10.340.30">
    <property type="entry name" value="Hypothetical protein, domain 2"/>
    <property type="match status" value="1"/>
</dbReference>
<dbReference type="PANTHER" id="PTHR30037">
    <property type="entry name" value="DNA-3-METHYLADENINE GLYCOSYLASE 1"/>
    <property type="match status" value="1"/>
</dbReference>